<accession>A0AAV4YCT6</accession>
<dbReference type="Proteomes" id="UP001054945">
    <property type="component" value="Unassembled WGS sequence"/>
</dbReference>
<comment type="caution">
    <text evidence="1">The sequence shown here is derived from an EMBL/GenBank/DDBJ whole genome shotgun (WGS) entry which is preliminary data.</text>
</comment>
<dbReference type="AlphaFoldDB" id="A0AAV4YCT6"/>
<organism evidence="1 2">
    <name type="scientific">Caerostris extrusa</name>
    <name type="common">Bark spider</name>
    <name type="synonym">Caerostris bankana</name>
    <dbReference type="NCBI Taxonomy" id="172846"/>
    <lineage>
        <taxon>Eukaryota</taxon>
        <taxon>Metazoa</taxon>
        <taxon>Ecdysozoa</taxon>
        <taxon>Arthropoda</taxon>
        <taxon>Chelicerata</taxon>
        <taxon>Arachnida</taxon>
        <taxon>Araneae</taxon>
        <taxon>Araneomorphae</taxon>
        <taxon>Entelegynae</taxon>
        <taxon>Araneoidea</taxon>
        <taxon>Araneidae</taxon>
        <taxon>Caerostris</taxon>
    </lineage>
</organism>
<sequence length="67" mass="7717">MSPRLLPDKRGEVNQERKNVEGCRNRMATELLYTGMDSNTTFVDQRILQQCLLLEELVYVSCNGLIL</sequence>
<protein>
    <submittedName>
        <fullName evidence="1">Uncharacterized protein</fullName>
    </submittedName>
</protein>
<evidence type="ECO:0000313" key="1">
    <source>
        <dbReference type="EMBL" id="GIZ03982.1"/>
    </source>
</evidence>
<gene>
    <name evidence="1" type="ORF">CEXT_374081</name>
</gene>
<proteinExistence type="predicted"/>
<name>A0AAV4YCT6_CAEEX</name>
<dbReference type="EMBL" id="BPLR01019020">
    <property type="protein sequence ID" value="GIZ03982.1"/>
    <property type="molecule type" value="Genomic_DNA"/>
</dbReference>
<keyword evidence="2" id="KW-1185">Reference proteome</keyword>
<evidence type="ECO:0000313" key="2">
    <source>
        <dbReference type="Proteomes" id="UP001054945"/>
    </source>
</evidence>
<reference evidence="1 2" key="1">
    <citation type="submission" date="2021-06" db="EMBL/GenBank/DDBJ databases">
        <title>Caerostris extrusa draft genome.</title>
        <authorList>
            <person name="Kono N."/>
            <person name="Arakawa K."/>
        </authorList>
    </citation>
    <scope>NUCLEOTIDE SEQUENCE [LARGE SCALE GENOMIC DNA]</scope>
</reference>